<evidence type="ECO:0000256" key="1">
    <source>
        <dbReference type="SAM" id="MobiDB-lite"/>
    </source>
</evidence>
<name>A0ABV6A9P6_9HYPH</name>
<evidence type="ECO:0000313" key="2">
    <source>
        <dbReference type="EMBL" id="MFB9947340.1"/>
    </source>
</evidence>
<reference evidence="2 3" key="1">
    <citation type="submission" date="2024-09" db="EMBL/GenBank/DDBJ databases">
        <authorList>
            <person name="Sun Q."/>
            <person name="Mori K."/>
        </authorList>
    </citation>
    <scope>NUCLEOTIDE SEQUENCE [LARGE SCALE GENOMIC DNA]</scope>
    <source>
        <strain evidence="2 3">TBRC 4938</strain>
    </source>
</reference>
<dbReference type="InterPro" id="IPR025528">
    <property type="entry name" value="BrnA_antitoxin"/>
</dbReference>
<dbReference type="EMBL" id="JBHMAA010000002">
    <property type="protein sequence ID" value="MFB9947340.1"/>
    <property type="molecule type" value="Genomic_DNA"/>
</dbReference>
<gene>
    <name evidence="2" type="ORF">ACFFP0_00700</name>
</gene>
<proteinExistence type="predicted"/>
<dbReference type="Pfam" id="PF14384">
    <property type="entry name" value="BrnA_antitoxin"/>
    <property type="match status" value="1"/>
</dbReference>
<dbReference type="RefSeq" id="WP_377254589.1">
    <property type="nucleotide sequence ID" value="NZ_JBHMAA010000002.1"/>
</dbReference>
<sequence>MSKLPKHIKPITDEEEAEIQRQIAADPDDEDLSDEAAKRPMTFAQALQRQRGRPPVETPRRQISIRLDPEVIDHYKATGKGWQGRLNDDLRKAAGL</sequence>
<protein>
    <submittedName>
        <fullName evidence="2">BrnA antitoxin family protein</fullName>
    </submittedName>
</protein>
<accession>A0ABV6A9P6</accession>
<organism evidence="2 3">
    <name type="scientific">Rhizobium puerariae</name>
    <dbReference type="NCBI Taxonomy" id="1585791"/>
    <lineage>
        <taxon>Bacteria</taxon>
        <taxon>Pseudomonadati</taxon>
        <taxon>Pseudomonadota</taxon>
        <taxon>Alphaproteobacteria</taxon>
        <taxon>Hyphomicrobiales</taxon>
        <taxon>Rhizobiaceae</taxon>
        <taxon>Rhizobium/Agrobacterium group</taxon>
        <taxon>Rhizobium</taxon>
    </lineage>
</organism>
<feature type="region of interest" description="Disordered" evidence="1">
    <location>
        <begin position="1"/>
        <end position="33"/>
    </location>
</feature>
<dbReference type="Proteomes" id="UP001589692">
    <property type="component" value="Unassembled WGS sequence"/>
</dbReference>
<evidence type="ECO:0000313" key="3">
    <source>
        <dbReference type="Proteomes" id="UP001589692"/>
    </source>
</evidence>
<keyword evidence="3" id="KW-1185">Reference proteome</keyword>
<comment type="caution">
    <text evidence="2">The sequence shown here is derived from an EMBL/GenBank/DDBJ whole genome shotgun (WGS) entry which is preliminary data.</text>
</comment>